<organism evidence="3 4">
    <name type="scientific">Cupriavidus taiwanensis</name>
    <dbReference type="NCBI Taxonomy" id="164546"/>
    <lineage>
        <taxon>Bacteria</taxon>
        <taxon>Pseudomonadati</taxon>
        <taxon>Pseudomonadota</taxon>
        <taxon>Betaproteobacteria</taxon>
        <taxon>Burkholderiales</taxon>
        <taxon>Burkholderiaceae</taxon>
        <taxon>Cupriavidus</taxon>
    </lineage>
</organism>
<name>A0A375IDX2_9BURK</name>
<protein>
    <submittedName>
        <fullName evidence="3">Non-heme chloroperoxidase</fullName>
        <ecNumber evidence="3">1.11.1.10</ecNumber>
    </submittedName>
</protein>
<dbReference type="InterPro" id="IPR000639">
    <property type="entry name" value="Epox_hydrolase-like"/>
</dbReference>
<dbReference type="InterPro" id="IPR050471">
    <property type="entry name" value="AB_hydrolase"/>
</dbReference>
<dbReference type="PANTHER" id="PTHR43433">
    <property type="entry name" value="HYDROLASE, ALPHA/BETA FOLD FAMILY PROTEIN"/>
    <property type="match status" value="1"/>
</dbReference>
<dbReference type="FunFam" id="3.40.50.1820:FF:000205">
    <property type="entry name" value="Non-haem bromoperoxidase BPO-A2"/>
    <property type="match status" value="1"/>
</dbReference>
<gene>
    <name evidence="3" type="primary">cpo</name>
    <name evidence="3" type="ORF">CT19425_30776</name>
</gene>
<dbReference type="PANTHER" id="PTHR43433:SF3">
    <property type="entry name" value="NON-HEME CHLOROPEROXIDASE"/>
    <property type="match status" value="1"/>
</dbReference>
<proteinExistence type="inferred from homology"/>
<dbReference type="SUPFAM" id="SSF53474">
    <property type="entry name" value="alpha/beta-Hydrolases"/>
    <property type="match status" value="1"/>
</dbReference>
<dbReference type="EC" id="1.11.1.10" evidence="3"/>
<dbReference type="PRINTS" id="PR00412">
    <property type="entry name" value="EPOXHYDRLASE"/>
</dbReference>
<evidence type="ECO:0000313" key="3">
    <source>
        <dbReference type="EMBL" id="SPK71552.1"/>
    </source>
</evidence>
<keyword evidence="3" id="KW-0560">Oxidoreductase</keyword>
<feature type="domain" description="AB hydrolase-1" evidence="2">
    <location>
        <begin position="22"/>
        <end position="259"/>
    </location>
</feature>
<accession>A0A375IDX2</accession>
<keyword evidence="3" id="KW-0575">Peroxidase</keyword>
<sequence>MPYITIPDGTRLFYKDWGAGRPVVLSHGWPANADAWDAQMLLLVQSGFRVIAHDRRGHGRSDQPASGNDIDTYADDLATLISTLDLQNATLVGHSIGGGEIVRYISRHGSARVAKAVLIAAPVPLMARTETHPDGVPLEIFDGIRNALAGDRSQFFRELAVPFYGLNRLQAVPSQSLIDAFRAQGMTGGILAQYACVREFSEVDFTDDLKRLRMPTLLLHGDDDQNVPVEMSSRPAASLIPNATLKVYAGGSHGLIATHASQVNEDLLAFINA</sequence>
<reference evidence="3 4" key="1">
    <citation type="submission" date="2018-01" db="EMBL/GenBank/DDBJ databases">
        <authorList>
            <person name="Gaut B.S."/>
            <person name="Morton B.R."/>
            <person name="Clegg M.T."/>
            <person name="Duvall M.R."/>
        </authorList>
    </citation>
    <scope>NUCLEOTIDE SEQUENCE [LARGE SCALE GENOMIC DNA]</scope>
    <source>
        <strain evidence="3">Cupriavidus taiwanensis LMG 19425</strain>
    </source>
</reference>
<dbReference type="PRINTS" id="PR00111">
    <property type="entry name" value="ABHYDROLASE"/>
</dbReference>
<dbReference type="Gene3D" id="3.40.50.1820">
    <property type="entry name" value="alpha/beta hydrolase"/>
    <property type="match status" value="1"/>
</dbReference>
<dbReference type="Pfam" id="PF00561">
    <property type="entry name" value="Abhydrolase_1"/>
    <property type="match status" value="1"/>
</dbReference>
<dbReference type="InterPro" id="IPR029058">
    <property type="entry name" value="AB_hydrolase_fold"/>
</dbReference>
<dbReference type="InterPro" id="IPR000073">
    <property type="entry name" value="AB_hydrolase_1"/>
</dbReference>
<dbReference type="AlphaFoldDB" id="A0A375IDX2"/>
<dbReference type="GO" id="GO:0016691">
    <property type="term" value="F:chloride peroxidase activity"/>
    <property type="evidence" value="ECO:0007669"/>
    <property type="project" value="UniProtKB-EC"/>
</dbReference>
<dbReference type="EMBL" id="LT991976">
    <property type="protein sequence ID" value="SPK71552.1"/>
    <property type="molecule type" value="Genomic_DNA"/>
</dbReference>
<evidence type="ECO:0000259" key="2">
    <source>
        <dbReference type="Pfam" id="PF00561"/>
    </source>
</evidence>
<evidence type="ECO:0000256" key="1">
    <source>
        <dbReference type="ARBA" id="ARBA00038128"/>
    </source>
</evidence>
<comment type="similarity">
    <text evidence="1">Belongs to the AB hydrolase superfamily. Bacterial non-heme haloperoxidase / perhydrolase family.</text>
</comment>
<dbReference type="Proteomes" id="UP000255505">
    <property type="component" value="Chromosome I"/>
</dbReference>
<evidence type="ECO:0000313" key="4">
    <source>
        <dbReference type="Proteomes" id="UP000255505"/>
    </source>
</evidence>
<dbReference type="RefSeq" id="WP_115661549.1">
    <property type="nucleotide sequence ID" value="NZ_LT991976.1"/>
</dbReference>